<evidence type="ECO:0000313" key="3">
    <source>
        <dbReference type="Proteomes" id="UP001642483"/>
    </source>
</evidence>
<gene>
    <name evidence="2" type="ORF">CVLEPA_LOCUS21705</name>
</gene>
<proteinExistence type="predicted"/>
<evidence type="ECO:0008006" key="4">
    <source>
        <dbReference type="Google" id="ProtNLM"/>
    </source>
</evidence>
<name>A0ABP0GD85_CLALP</name>
<accession>A0ABP0GD85</accession>
<sequence length="115" mass="12927">MAGTKQTARKSTGGKTTPFPPSLTGKKDMALTYADRVKRREEWKFKIPADYNKDREVSIKLTDHATRKEIYLLLTSAKVSLSAIEGIVQRPGKIVELTCQSKERALRVAEKLFST</sequence>
<dbReference type="EMBL" id="CAWYQH010000108">
    <property type="protein sequence ID" value="CAK8689739.1"/>
    <property type="molecule type" value="Genomic_DNA"/>
</dbReference>
<evidence type="ECO:0000256" key="1">
    <source>
        <dbReference type="SAM" id="MobiDB-lite"/>
    </source>
</evidence>
<reference evidence="2 3" key="1">
    <citation type="submission" date="2024-02" db="EMBL/GenBank/DDBJ databases">
        <authorList>
            <person name="Daric V."/>
            <person name="Darras S."/>
        </authorList>
    </citation>
    <scope>NUCLEOTIDE SEQUENCE [LARGE SCALE GENOMIC DNA]</scope>
</reference>
<keyword evidence="3" id="KW-1185">Reference proteome</keyword>
<feature type="compositionally biased region" description="Polar residues" evidence="1">
    <location>
        <begin position="1"/>
        <end position="15"/>
    </location>
</feature>
<dbReference type="Proteomes" id="UP001642483">
    <property type="component" value="Unassembled WGS sequence"/>
</dbReference>
<feature type="region of interest" description="Disordered" evidence="1">
    <location>
        <begin position="1"/>
        <end position="26"/>
    </location>
</feature>
<comment type="caution">
    <text evidence="2">The sequence shown here is derived from an EMBL/GenBank/DDBJ whole genome shotgun (WGS) entry which is preliminary data.</text>
</comment>
<protein>
    <recommendedName>
        <fullName evidence="4">50S ribosomal protein L23</fullName>
    </recommendedName>
</protein>
<evidence type="ECO:0000313" key="2">
    <source>
        <dbReference type="EMBL" id="CAK8689739.1"/>
    </source>
</evidence>
<organism evidence="2 3">
    <name type="scientific">Clavelina lepadiformis</name>
    <name type="common">Light-bulb sea squirt</name>
    <name type="synonym">Ascidia lepadiformis</name>
    <dbReference type="NCBI Taxonomy" id="159417"/>
    <lineage>
        <taxon>Eukaryota</taxon>
        <taxon>Metazoa</taxon>
        <taxon>Chordata</taxon>
        <taxon>Tunicata</taxon>
        <taxon>Ascidiacea</taxon>
        <taxon>Aplousobranchia</taxon>
        <taxon>Clavelinidae</taxon>
        <taxon>Clavelina</taxon>
    </lineage>
</organism>